<feature type="domain" description="Ice-binding protein C-terminal" evidence="1">
    <location>
        <begin position="289"/>
        <end position="310"/>
    </location>
</feature>
<reference evidence="2" key="1">
    <citation type="journal article" name="DNA Res.">
        <title>The physiological potential of anammox bacteria as revealed by their core genome structure.</title>
        <authorList>
            <person name="Okubo T."/>
            <person name="Toyoda A."/>
            <person name="Fukuhara K."/>
            <person name="Uchiyama I."/>
            <person name="Harigaya Y."/>
            <person name="Kuroiwa M."/>
            <person name="Suzuki T."/>
            <person name="Murakami Y."/>
            <person name="Suwa Y."/>
            <person name="Takami H."/>
        </authorList>
    </citation>
    <scope>NUCLEOTIDE SEQUENCE</scope>
    <source>
        <strain evidence="2">317325-2</strain>
    </source>
</reference>
<dbReference type="Proteomes" id="UP000662873">
    <property type="component" value="Chromosome"/>
</dbReference>
<evidence type="ECO:0000259" key="1">
    <source>
        <dbReference type="Pfam" id="PF07589"/>
    </source>
</evidence>
<evidence type="ECO:0000313" key="2">
    <source>
        <dbReference type="EMBL" id="BBO23908.1"/>
    </source>
</evidence>
<dbReference type="EMBL" id="AP021858">
    <property type="protein sequence ID" value="BBO23908.1"/>
    <property type="molecule type" value="Genomic_DNA"/>
</dbReference>
<proteinExistence type="predicted"/>
<sequence>MVFAYLGHGPRSPENYRQRPLRSRRFAGVLHGAGLVGLLVVSAVAQADIANGFAEFLHDVNAKFLVDSFPPGFTVAENGSVGEGVLWSNAYHGAHDFKLFPTTPAYDKSTASNGDFENSHNRVKYEFLPNFPTYVSVSAGTQSDSQAASGEFKLHYSESYARTSVLQKLGVTRSGAGIADPPIFGVLIRADADAVHLKARKEGNAHAISSVSVNLIGTIKNNKVAGAPTENLLGKQVLGKRITANDEWFSPRINQSMWLDLPDWTRLSGADFDLNLGLELRMVTYAEVVPEPGTLGALCLGLLALRTSRKRCRKG</sequence>
<name>A0A809RB97_9BACT</name>
<gene>
    <name evidence="2" type="ORF">NPRO_15030</name>
</gene>
<dbReference type="NCBIfam" id="TIGR02595">
    <property type="entry name" value="PEP_CTERM"/>
    <property type="match status" value="1"/>
</dbReference>
<evidence type="ECO:0000313" key="3">
    <source>
        <dbReference type="Proteomes" id="UP000662873"/>
    </source>
</evidence>
<dbReference type="InterPro" id="IPR013424">
    <property type="entry name" value="Ice-binding_C"/>
</dbReference>
<protein>
    <recommendedName>
        <fullName evidence="1">Ice-binding protein C-terminal domain-containing protein</fullName>
    </recommendedName>
</protein>
<accession>A0A809RB97</accession>
<dbReference type="Pfam" id="PF07589">
    <property type="entry name" value="PEP-CTERM"/>
    <property type="match status" value="1"/>
</dbReference>
<dbReference type="AlphaFoldDB" id="A0A809RB97"/>
<dbReference type="KEGG" id="npy:NPRO_15030"/>
<organism evidence="2 3">
    <name type="scientific">Candidatus Nitrosymbiomonas proteolyticus</name>
    <dbReference type="NCBI Taxonomy" id="2608984"/>
    <lineage>
        <taxon>Bacteria</taxon>
        <taxon>Bacillati</taxon>
        <taxon>Armatimonadota</taxon>
        <taxon>Armatimonadota incertae sedis</taxon>
        <taxon>Candidatus Nitrosymbiomonas</taxon>
    </lineage>
</organism>